<sequence length="123" mass="13338">MAPARRQRPRRSLLFAAVATAAYGALGSQSFAAPLSAAGRRATSSRMQLQASSQEDDERLDFIKSPAGQAITWLAKALADSPLNDGKIWMAKMQAGEYDEMAVQKELDGLLSDNKVMMFSISK</sequence>
<dbReference type="EMBL" id="CAJNNW010036911">
    <property type="protein sequence ID" value="CAE8738245.1"/>
    <property type="molecule type" value="Genomic_DNA"/>
</dbReference>
<dbReference type="OrthoDB" id="537420at2759"/>
<keyword evidence="3" id="KW-1185">Reference proteome</keyword>
<protein>
    <submittedName>
        <fullName evidence="1">Uncharacterized protein</fullName>
    </submittedName>
</protein>
<evidence type="ECO:0000313" key="1">
    <source>
        <dbReference type="EMBL" id="CAE8610198.1"/>
    </source>
</evidence>
<evidence type="ECO:0000313" key="3">
    <source>
        <dbReference type="Proteomes" id="UP000654075"/>
    </source>
</evidence>
<name>A0A813FII5_POLGL</name>
<dbReference type="EMBL" id="CAJNNV010024570">
    <property type="protein sequence ID" value="CAE8610198.1"/>
    <property type="molecule type" value="Genomic_DNA"/>
</dbReference>
<proteinExistence type="predicted"/>
<comment type="caution">
    <text evidence="1">The sequence shown here is derived from an EMBL/GenBank/DDBJ whole genome shotgun (WGS) entry which is preliminary data.</text>
</comment>
<dbReference type="InterPro" id="IPR006311">
    <property type="entry name" value="TAT_signal"/>
</dbReference>
<organism evidence="1 3">
    <name type="scientific">Polarella glacialis</name>
    <name type="common">Dinoflagellate</name>
    <dbReference type="NCBI Taxonomy" id="89957"/>
    <lineage>
        <taxon>Eukaryota</taxon>
        <taxon>Sar</taxon>
        <taxon>Alveolata</taxon>
        <taxon>Dinophyceae</taxon>
        <taxon>Suessiales</taxon>
        <taxon>Suessiaceae</taxon>
        <taxon>Polarella</taxon>
    </lineage>
</organism>
<dbReference type="AlphaFoldDB" id="A0A813FII5"/>
<gene>
    <name evidence="1" type="ORF">PGLA1383_LOCUS28025</name>
    <name evidence="2" type="ORF">PGLA2088_LOCUS49106</name>
</gene>
<dbReference type="Proteomes" id="UP000654075">
    <property type="component" value="Unassembled WGS sequence"/>
</dbReference>
<dbReference type="PROSITE" id="PS51318">
    <property type="entry name" value="TAT"/>
    <property type="match status" value="1"/>
</dbReference>
<evidence type="ECO:0000313" key="2">
    <source>
        <dbReference type="EMBL" id="CAE8738245.1"/>
    </source>
</evidence>
<dbReference type="Proteomes" id="UP000626109">
    <property type="component" value="Unassembled WGS sequence"/>
</dbReference>
<reference evidence="1" key="1">
    <citation type="submission" date="2021-02" db="EMBL/GenBank/DDBJ databases">
        <authorList>
            <person name="Dougan E. K."/>
            <person name="Rhodes N."/>
            <person name="Thang M."/>
            <person name="Chan C."/>
        </authorList>
    </citation>
    <scope>NUCLEOTIDE SEQUENCE</scope>
</reference>
<accession>A0A813FII5</accession>